<feature type="binding site" evidence="7">
    <location>
        <position position="247"/>
    </location>
    <ligand>
        <name>glyoxylate</name>
        <dbReference type="ChEBI" id="CHEBI:36655"/>
    </ligand>
</feature>
<feature type="binding site" evidence="7">
    <location>
        <position position="250"/>
    </location>
    <ligand>
        <name>glyoxylate</name>
        <dbReference type="ChEBI" id="CHEBI:36655"/>
    </ligand>
</feature>
<keyword evidence="10" id="KW-1185">Reference proteome</keyword>
<name>A0A9X3NE50_9ACTN</name>
<dbReference type="GO" id="GO:0009060">
    <property type="term" value="P:aerobic respiration"/>
    <property type="evidence" value="ECO:0007669"/>
    <property type="project" value="TreeGrafter"/>
</dbReference>
<feature type="active site" description="Proton acceptor" evidence="6">
    <location>
        <position position="247"/>
    </location>
</feature>
<feature type="domain" description="FMN hydroxy acid dehydrogenase" evidence="8">
    <location>
        <begin position="7"/>
        <end position="351"/>
    </location>
</feature>
<evidence type="ECO:0000259" key="8">
    <source>
        <dbReference type="PROSITE" id="PS51349"/>
    </source>
</evidence>
<feature type="binding site" evidence="7">
    <location>
        <position position="137"/>
    </location>
    <ligand>
        <name>FMN</name>
        <dbReference type="ChEBI" id="CHEBI:58210"/>
    </ligand>
</feature>
<feature type="binding site" evidence="7">
    <location>
        <position position="139"/>
    </location>
    <ligand>
        <name>glyoxylate</name>
        <dbReference type="ChEBI" id="CHEBI:36655"/>
    </ligand>
</feature>
<dbReference type="Gene3D" id="3.20.20.70">
    <property type="entry name" value="Aldolase class I"/>
    <property type="match status" value="1"/>
</dbReference>
<evidence type="ECO:0000256" key="7">
    <source>
        <dbReference type="PIRSR" id="PIRSR000138-2"/>
    </source>
</evidence>
<evidence type="ECO:0000313" key="10">
    <source>
        <dbReference type="Proteomes" id="UP001147653"/>
    </source>
</evidence>
<evidence type="ECO:0000313" key="9">
    <source>
        <dbReference type="EMBL" id="MDA0180402.1"/>
    </source>
</evidence>
<dbReference type="InterPro" id="IPR012133">
    <property type="entry name" value="Alpha-hydoxy_acid_DH_FMN"/>
</dbReference>
<dbReference type="PROSITE" id="PS51349">
    <property type="entry name" value="FMN_HYDROXY_ACID_DH_2"/>
    <property type="match status" value="1"/>
</dbReference>
<feature type="binding site" evidence="7">
    <location>
        <position position="165"/>
    </location>
    <ligand>
        <name>FMN</name>
        <dbReference type="ChEBI" id="CHEBI:58210"/>
    </ligand>
</feature>
<evidence type="ECO:0000256" key="5">
    <source>
        <dbReference type="ARBA" id="ARBA00024042"/>
    </source>
</evidence>
<gene>
    <name evidence="9" type="ORF">OJ997_08870</name>
</gene>
<keyword evidence="3 7" id="KW-0288">FMN</keyword>
<protein>
    <submittedName>
        <fullName evidence="9">Alpha-hydroxy-acid oxidizing protein</fullName>
    </submittedName>
</protein>
<comment type="similarity">
    <text evidence="5">Belongs to the FMN-dependent alpha-hydroxy acid dehydrogenase family.</text>
</comment>
<dbReference type="CDD" id="cd02809">
    <property type="entry name" value="alpha_hydroxyacid_oxid_FMN"/>
    <property type="match status" value="1"/>
</dbReference>
<dbReference type="InterPro" id="IPR037396">
    <property type="entry name" value="FMN_HAD"/>
</dbReference>
<reference evidence="9" key="1">
    <citation type="submission" date="2022-10" db="EMBL/GenBank/DDBJ databases">
        <title>The WGS of Solirubrobacter phytolaccae KCTC 29190.</title>
        <authorList>
            <person name="Jiang Z."/>
        </authorList>
    </citation>
    <scope>NUCLEOTIDE SEQUENCE</scope>
    <source>
        <strain evidence="9">KCTC 29190</strain>
    </source>
</reference>
<dbReference type="PANTHER" id="PTHR10578">
    <property type="entry name" value="S -2-HYDROXY-ACID OXIDASE-RELATED"/>
    <property type="match status" value="1"/>
</dbReference>
<feature type="binding site" evidence="7">
    <location>
        <begin position="300"/>
        <end position="301"/>
    </location>
    <ligand>
        <name>FMN</name>
        <dbReference type="ChEBI" id="CHEBI:58210"/>
    </ligand>
</feature>
<dbReference type="EMBL" id="JAPDDP010000012">
    <property type="protein sequence ID" value="MDA0180402.1"/>
    <property type="molecule type" value="Genomic_DNA"/>
</dbReference>
<proteinExistence type="inferred from homology"/>
<dbReference type="GO" id="GO:0005886">
    <property type="term" value="C:plasma membrane"/>
    <property type="evidence" value="ECO:0007669"/>
    <property type="project" value="TreeGrafter"/>
</dbReference>
<evidence type="ECO:0000256" key="4">
    <source>
        <dbReference type="ARBA" id="ARBA00023002"/>
    </source>
</evidence>
<feature type="binding site" evidence="7">
    <location>
        <position position="115"/>
    </location>
    <ligand>
        <name>FMN</name>
        <dbReference type="ChEBI" id="CHEBI:58210"/>
    </ligand>
</feature>
<dbReference type="GO" id="GO:0004459">
    <property type="term" value="F:L-lactate dehydrogenase (NAD+) activity"/>
    <property type="evidence" value="ECO:0007669"/>
    <property type="project" value="TreeGrafter"/>
</dbReference>
<dbReference type="Pfam" id="PF01070">
    <property type="entry name" value="FMN_dh"/>
    <property type="match status" value="1"/>
</dbReference>
<dbReference type="AlphaFoldDB" id="A0A9X3NE50"/>
<keyword evidence="2 7" id="KW-0285">Flavoprotein</keyword>
<accession>A0A9X3NE50</accession>
<dbReference type="Proteomes" id="UP001147653">
    <property type="component" value="Unassembled WGS sequence"/>
</dbReference>
<feature type="binding site" evidence="7">
    <location>
        <position position="33"/>
    </location>
    <ligand>
        <name>glyoxylate</name>
        <dbReference type="ChEBI" id="CHEBI:36655"/>
    </ligand>
</feature>
<evidence type="ECO:0000256" key="1">
    <source>
        <dbReference type="ARBA" id="ARBA00001917"/>
    </source>
</evidence>
<feature type="binding site" evidence="7">
    <location>
        <position position="245"/>
    </location>
    <ligand>
        <name>FMN</name>
        <dbReference type="ChEBI" id="CHEBI:58210"/>
    </ligand>
</feature>
<evidence type="ECO:0000256" key="3">
    <source>
        <dbReference type="ARBA" id="ARBA00022643"/>
    </source>
</evidence>
<feature type="binding site" evidence="7">
    <location>
        <begin position="86"/>
        <end position="88"/>
    </location>
    <ligand>
        <name>FMN</name>
        <dbReference type="ChEBI" id="CHEBI:58210"/>
    </ligand>
</feature>
<dbReference type="PROSITE" id="PS00557">
    <property type="entry name" value="FMN_HYDROXY_ACID_DH_1"/>
    <property type="match status" value="1"/>
</dbReference>
<keyword evidence="4" id="KW-0560">Oxidoreductase</keyword>
<dbReference type="RefSeq" id="WP_270024709.1">
    <property type="nucleotide sequence ID" value="NZ_JAPDDP010000012.1"/>
</dbReference>
<evidence type="ECO:0000256" key="6">
    <source>
        <dbReference type="PIRSR" id="PIRSR000138-1"/>
    </source>
</evidence>
<dbReference type="PIRSF" id="PIRSF000138">
    <property type="entry name" value="Al-hdrx_acd_dh"/>
    <property type="match status" value="1"/>
</dbReference>
<dbReference type="InterPro" id="IPR000262">
    <property type="entry name" value="FMN-dep_DH"/>
</dbReference>
<dbReference type="SUPFAM" id="SSF51395">
    <property type="entry name" value="FMN-linked oxidoreductases"/>
    <property type="match status" value="1"/>
</dbReference>
<dbReference type="InterPro" id="IPR008259">
    <property type="entry name" value="FMN_hydac_DH_AS"/>
</dbReference>
<evidence type="ECO:0000256" key="2">
    <source>
        <dbReference type="ARBA" id="ARBA00022630"/>
    </source>
</evidence>
<dbReference type="InterPro" id="IPR013785">
    <property type="entry name" value="Aldolase_TIM"/>
</dbReference>
<feature type="binding site" evidence="7">
    <location>
        <position position="174"/>
    </location>
    <ligand>
        <name>glyoxylate</name>
        <dbReference type="ChEBI" id="CHEBI:36655"/>
    </ligand>
</feature>
<sequence length="356" mass="37161">MSVKIAARMPTFATADEVTDAARAALPDEVWEYVNGGAGTEVVLRRNRAALDALLLRGRVLRNVSSVRTDTTFLGIPLASPVLLAPIGTIGLFDSGGAASCARAAARAGSAAFISILSTPSLEEVAAAAPDAALVYQHYIRGDRGWTLELVRRAEAAGYRALCLTVDSPVDGLRERELRLRFDRGAAQAQPNLVGARRELQAAVTWDEVAWLADETALPLVLKGITHPGDAARAIEAGAAAIVVSNHGGRQLDPQPGAIEVLAEVVEAAGALEVAVDGGFVRGNDVVKALALGARAVLIGRALCLSLAAGGEDALVETLRRLRVETERTLALLGVTCAGEVAATHVIRADWATPPR</sequence>
<feature type="binding site" evidence="7">
    <location>
        <position position="223"/>
    </location>
    <ligand>
        <name>FMN</name>
        <dbReference type="ChEBI" id="CHEBI:58210"/>
    </ligand>
</feature>
<organism evidence="9 10">
    <name type="scientific">Solirubrobacter phytolaccae</name>
    <dbReference type="NCBI Taxonomy" id="1404360"/>
    <lineage>
        <taxon>Bacteria</taxon>
        <taxon>Bacillati</taxon>
        <taxon>Actinomycetota</taxon>
        <taxon>Thermoleophilia</taxon>
        <taxon>Solirubrobacterales</taxon>
        <taxon>Solirubrobacteraceae</taxon>
        <taxon>Solirubrobacter</taxon>
    </lineage>
</organism>
<comment type="cofactor">
    <cofactor evidence="1">
        <name>FMN</name>
        <dbReference type="ChEBI" id="CHEBI:58210"/>
    </cofactor>
</comment>
<dbReference type="GO" id="GO:0010181">
    <property type="term" value="F:FMN binding"/>
    <property type="evidence" value="ECO:0007669"/>
    <property type="project" value="InterPro"/>
</dbReference>
<dbReference type="PANTHER" id="PTHR10578:SF107">
    <property type="entry name" value="2-HYDROXYACID OXIDASE 1"/>
    <property type="match status" value="1"/>
</dbReference>
<comment type="caution">
    <text evidence="9">The sequence shown here is derived from an EMBL/GenBank/DDBJ whole genome shotgun (WGS) entry which is preliminary data.</text>
</comment>